<organism evidence="3 4">
    <name type="scientific">Nannocystis punicea</name>
    <dbReference type="NCBI Taxonomy" id="2995304"/>
    <lineage>
        <taxon>Bacteria</taxon>
        <taxon>Pseudomonadati</taxon>
        <taxon>Myxococcota</taxon>
        <taxon>Polyangia</taxon>
        <taxon>Nannocystales</taxon>
        <taxon>Nannocystaceae</taxon>
        <taxon>Nannocystis</taxon>
    </lineage>
</organism>
<evidence type="ECO:0000256" key="2">
    <source>
        <dbReference type="SAM" id="MobiDB-lite"/>
    </source>
</evidence>
<gene>
    <name evidence="3" type="ORF">O0S08_30725</name>
</gene>
<dbReference type="InterPro" id="IPR003423">
    <property type="entry name" value="OMP_efflux"/>
</dbReference>
<proteinExistence type="inferred from homology"/>
<dbReference type="InterPro" id="IPR010131">
    <property type="entry name" value="MdtP/NodT-like"/>
</dbReference>
<sequence>MLRTRTSATARVGRHALADTSRSTARRRLAKAAQVLLLTGCASSRFDREWIADDLAERVPGVAVGAPEPGQEPALPAGVSLTDGLDAGEAVSVALWNSPGFQADLAQLAVARADLADAGALPNPMLTMLFPLGPHQLSGYLLLPLAALAQRPARVRAAQRDVERVAHSLVQTGLDLIRDVRLAHADAAAAAERARARAELVGLWTESEELAQARVDAGDTSRLERDAIRAEALLAADLAARAEHDAALARLRLRQLLGVTSAALPDGTPLVADSTASTSDPEVLVREALAARPDLRAAELAVEAAGKRLGLERARIFQGLLRVDGQLDAQGFHPSLGFHQIELPIFNWNQGGRARAKAELQRALWRYAQLRQQIVAEVATAELQARQAHESLSRWDEQVQTLTRTVAAATSSFRAGSDSYVVVLDANRRLQDARLREVDLRADLRRALAQLDRSVGRRLTPSPTASPARRGAGGTTDAAPRP</sequence>
<keyword evidence="4" id="KW-1185">Reference proteome</keyword>
<dbReference type="PANTHER" id="PTHR30203:SF24">
    <property type="entry name" value="BLR4935 PROTEIN"/>
    <property type="match status" value="1"/>
</dbReference>
<reference evidence="3" key="1">
    <citation type="submission" date="2022-11" db="EMBL/GenBank/DDBJ databases">
        <title>Minimal conservation of predation-associated metabolite biosynthetic gene clusters underscores biosynthetic potential of Myxococcota including descriptions for ten novel species: Archangium lansinium sp. nov., Myxococcus landrumus sp. nov., Nannocystis bai.</title>
        <authorList>
            <person name="Ahearne A."/>
            <person name="Stevens C."/>
            <person name="Dowd S."/>
        </authorList>
    </citation>
    <scope>NUCLEOTIDE SEQUENCE</scope>
    <source>
        <strain evidence="3">Fl3</strain>
    </source>
</reference>
<dbReference type="Pfam" id="PF02321">
    <property type="entry name" value="OEP"/>
    <property type="match status" value="1"/>
</dbReference>
<dbReference type="SUPFAM" id="SSF56954">
    <property type="entry name" value="Outer membrane efflux proteins (OEP)"/>
    <property type="match status" value="1"/>
</dbReference>
<accession>A0ABY7GUD9</accession>
<dbReference type="RefSeq" id="WP_269032911.1">
    <property type="nucleotide sequence ID" value="NZ_CP114040.1"/>
</dbReference>
<feature type="region of interest" description="Disordered" evidence="2">
    <location>
        <begin position="455"/>
        <end position="482"/>
    </location>
</feature>
<dbReference type="EMBL" id="CP114040">
    <property type="protein sequence ID" value="WAS90584.1"/>
    <property type="molecule type" value="Genomic_DNA"/>
</dbReference>
<name>A0ABY7GUD9_9BACT</name>
<evidence type="ECO:0000313" key="3">
    <source>
        <dbReference type="EMBL" id="WAS90584.1"/>
    </source>
</evidence>
<dbReference type="Gene3D" id="1.20.1600.10">
    <property type="entry name" value="Outer membrane efflux proteins (OEP)"/>
    <property type="match status" value="1"/>
</dbReference>
<dbReference type="PANTHER" id="PTHR30203">
    <property type="entry name" value="OUTER MEMBRANE CATION EFFLUX PROTEIN"/>
    <property type="match status" value="1"/>
</dbReference>
<dbReference type="Proteomes" id="UP001164459">
    <property type="component" value="Chromosome"/>
</dbReference>
<protein>
    <submittedName>
        <fullName evidence="3">TolC family protein</fullName>
    </submittedName>
</protein>
<evidence type="ECO:0000313" key="4">
    <source>
        <dbReference type="Proteomes" id="UP001164459"/>
    </source>
</evidence>
<comment type="similarity">
    <text evidence="1">Belongs to the outer membrane factor (OMF) (TC 1.B.17) family.</text>
</comment>
<feature type="compositionally biased region" description="Low complexity" evidence="2">
    <location>
        <begin position="467"/>
        <end position="482"/>
    </location>
</feature>
<evidence type="ECO:0000256" key="1">
    <source>
        <dbReference type="ARBA" id="ARBA00007613"/>
    </source>
</evidence>